<dbReference type="InterPro" id="IPR000086">
    <property type="entry name" value="NUDIX_hydrolase_dom"/>
</dbReference>
<dbReference type="PROSITE" id="PS51462">
    <property type="entry name" value="NUDIX"/>
    <property type="match status" value="1"/>
</dbReference>
<gene>
    <name evidence="2" type="ORF">SPSK_07686</name>
</gene>
<dbReference type="Proteomes" id="UP000033710">
    <property type="component" value="Unassembled WGS sequence"/>
</dbReference>
<dbReference type="RefSeq" id="XP_016591428.1">
    <property type="nucleotide sequence ID" value="XM_016734343.1"/>
</dbReference>
<reference evidence="2 3" key="1">
    <citation type="journal article" date="2014" name="BMC Genomics">
        <title>Comparative genomics of the major fungal agents of human and animal Sporotrichosis: Sporothrix schenckii and Sporothrix brasiliensis.</title>
        <authorList>
            <person name="Teixeira M.M."/>
            <person name="de Almeida L.G."/>
            <person name="Kubitschek-Barreira P."/>
            <person name="Alves F.L."/>
            <person name="Kioshima E.S."/>
            <person name="Abadio A.K."/>
            <person name="Fernandes L."/>
            <person name="Derengowski L.S."/>
            <person name="Ferreira K.S."/>
            <person name="Souza R.C."/>
            <person name="Ruiz J.C."/>
            <person name="de Andrade N.C."/>
            <person name="Paes H.C."/>
            <person name="Nicola A.M."/>
            <person name="Albuquerque P."/>
            <person name="Gerber A.L."/>
            <person name="Martins V.P."/>
            <person name="Peconick L.D."/>
            <person name="Neto A.V."/>
            <person name="Chaucanez C.B."/>
            <person name="Silva P.A."/>
            <person name="Cunha O.L."/>
            <person name="de Oliveira F.F."/>
            <person name="dos Santos T.C."/>
            <person name="Barros A.L."/>
            <person name="Soares M.A."/>
            <person name="de Oliveira L.M."/>
            <person name="Marini M.M."/>
            <person name="Villalobos-Duno H."/>
            <person name="Cunha M.M."/>
            <person name="de Hoog S."/>
            <person name="da Silveira J.F."/>
            <person name="Henrissat B."/>
            <person name="Nino-Vega G.A."/>
            <person name="Cisalpino P.S."/>
            <person name="Mora-Montes H.M."/>
            <person name="Almeida S.R."/>
            <person name="Stajich J.E."/>
            <person name="Lopes-Bezerra L.M."/>
            <person name="Vasconcelos A.T."/>
            <person name="Felipe M.S."/>
        </authorList>
    </citation>
    <scope>NUCLEOTIDE SEQUENCE [LARGE SCALE GENOMIC DNA]</scope>
    <source>
        <strain evidence="2 3">1099-18</strain>
    </source>
</reference>
<proteinExistence type="predicted"/>
<dbReference type="OrthoDB" id="10261522at2759"/>
<dbReference type="AlphaFoldDB" id="A0A0F2MGJ3"/>
<reference evidence="2 3" key="2">
    <citation type="journal article" date="2015" name="Eukaryot. Cell">
        <title>Asexual propagation of a virulent clone complex in a human and feline outbreak of sporotrichosis.</title>
        <authorList>
            <person name="Teixeira Mde M."/>
            <person name="Rodrigues A.M."/>
            <person name="Tsui C.K."/>
            <person name="de Almeida L.G."/>
            <person name="Van Diepeningen A.D."/>
            <person name="van den Ende B.G."/>
            <person name="Fernandes G.F."/>
            <person name="Kano R."/>
            <person name="Hamelin R.C."/>
            <person name="Lopes-Bezerra L.M."/>
            <person name="Vasconcelos A.T."/>
            <person name="de Hoog S."/>
            <person name="de Camargo Z.P."/>
            <person name="Felipe M.S."/>
        </authorList>
    </citation>
    <scope>NUCLEOTIDE SEQUENCE [LARGE SCALE GENOMIC DNA]</scope>
    <source>
        <strain evidence="2 3">1099-18</strain>
    </source>
</reference>
<dbReference type="InterPro" id="IPR031804">
    <property type="entry name" value="DUF4743"/>
</dbReference>
<organism evidence="2 3">
    <name type="scientific">Sporothrix schenckii 1099-18</name>
    <dbReference type="NCBI Taxonomy" id="1397361"/>
    <lineage>
        <taxon>Eukaryota</taxon>
        <taxon>Fungi</taxon>
        <taxon>Dikarya</taxon>
        <taxon>Ascomycota</taxon>
        <taxon>Pezizomycotina</taxon>
        <taxon>Sordariomycetes</taxon>
        <taxon>Sordariomycetidae</taxon>
        <taxon>Ophiostomatales</taxon>
        <taxon>Ophiostomataceae</taxon>
        <taxon>Sporothrix</taxon>
    </lineage>
</organism>
<dbReference type="FunFam" id="3.90.79.10:FF:000019">
    <property type="entry name" value="Thiamin pyrophosphokinase, putative"/>
    <property type="match status" value="1"/>
</dbReference>
<dbReference type="GO" id="GO:0044715">
    <property type="term" value="F:8-oxo-dGDP phosphatase activity"/>
    <property type="evidence" value="ECO:0007669"/>
    <property type="project" value="UniProtKB-ARBA"/>
</dbReference>
<dbReference type="EMBL" id="AXCR01000004">
    <property type="protein sequence ID" value="KJR88752.1"/>
    <property type="molecule type" value="Genomic_DNA"/>
</dbReference>
<dbReference type="PANTHER" id="PTHR13622">
    <property type="entry name" value="THIAMIN PYROPHOSPHOKINASE"/>
    <property type="match status" value="1"/>
</dbReference>
<dbReference type="GeneID" id="27669620"/>
<dbReference type="SUPFAM" id="SSF55811">
    <property type="entry name" value="Nudix"/>
    <property type="match status" value="1"/>
</dbReference>
<sequence length="352" mass="39219">MAKSYSNLDLVNYCDAFPYEKTQPEQYAAYMKDVLLVEWSDSADTSDTSAVYPIGYMRRAVFDALVAISPAERQKLGLDPDVDLQAAASASGTVPLHRLLRLQTTEPARTVALDKLHQYWRAADAFKFLRGWRDELWPVYGRTGELLFSVERAAAGLLGVVRYGVHLSAYVVDPTTKAIKIWVPRRAANKSTYPSMLDNTVAGGLMTGEDPFECVVREADEEASLPEAVVRAAARPIGIITYVYITDERAGGEAGYIYPECEWVYDLPLPATTIPQPKDGEVESFMLCTVDEVRAQLAQGLYKPNCAVVLLDFMVRHGLLTRENEPDYDAIVNRLHRVLPFPGPHHKETKTA</sequence>
<name>A0A0F2MGJ3_SPOSC</name>
<protein>
    <recommendedName>
        <fullName evidence="1">Nudix hydrolase domain-containing protein</fullName>
    </recommendedName>
</protein>
<evidence type="ECO:0000313" key="2">
    <source>
        <dbReference type="EMBL" id="KJR88752.1"/>
    </source>
</evidence>
<dbReference type="PANTHER" id="PTHR13622:SF8">
    <property type="entry name" value="THIAMIN PYROPHOSPHOKINASE 1"/>
    <property type="match status" value="1"/>
</dbReference>
<accession>A0A0F2MGJ3</accession>
<evidence type="ECO:0000313" key="3">
    <source>
        <dbReference type="Proteomes" id="UP000033710"/>
    </source>
</evidence>
<feature type="domain" description="Nudix hydrolase" evidence="1">
    <location>
        <begin position="162"/>
        <end position="310"/>
    </location>
</feature>
<dbReference type="VEuPathDB" id="FungiDB:SPSK_07686"/>
<dbReference type="Pfam" id="PF00293">
    <property type="entry name" value="NUDIX"/>
    <property type="match status" value="1"/>
</dbReference>
<dbReference type="Gene3D" id="3.90.79.10">
    <property type="entry name" value="Nucleoside Triphosphate Pyrophosphohydrolase"/>
    <property type="match status" value="1"/>
</dbReference>
<dbReference type="Pfam" id="PF15916">
    <property type="entry name" value="DUF4743"/>
    <property type="match status" value="1"/>
</dbReference>
<comment type="caution">
    <text evidence="2">The sequence shown here is derived from an EMBL/GenBank/DDBJ whole genome shotgun (WGS) entry which is preliminary data.</text>
</comment>
<dbReference type="KEGG" id="ssck:SPSK_07686"/>
<evidence type="ECO:0000259" key="1">
    <source>
        <dbReference type="PROSITE" id="PS51462"/>
    </source>
</evidence>
<dbReference type="InterPro" id="IPR015797">
    <property type="entry name" value="NUDIX_hydrolase-like_dom_sf"/>
</dbReference>
<dbReference type="CDD" id="cd03676">
    <property type="entry name" value="NUDIX_Tnr3_like"/>
    <property type="match status" value="1"/>
</dbReference>